<dbReference type="WBParaSite" id="EVEC_0000310501-mRNA-1">
    <property type="protein sequence ID" value="EVEC_0000310501-mRNA-1"/>
    <property type="gene ID" value="EVEC_0000310501"/>
</dbReference>
<dbReference type="Proteomes" id="UP000274131">
    <property type="component" value="Unassembled WGS sequence"/>
</dbReference>
<gene>
    <name evidence="1" type="ORF">EVEC_LOCUS2813</name>
</gene>
<organism evidence="3">
    <name type="scientific">Enterobius vermicularis</name>
    <name type="common">Human pinworm</name>
    <dbReference type="NCBI Taxonomy" id="51028"/>
    <lineage>
        <taxon>Eukaryota</taxon>
        <taxon>Metazoa</taxon>
        <taxon>Ecdysozoa</taxon>
        <taxon>Nematoda</taxon>
        <taxon>Chromadorea</taxon>
        <taxon>Rhabditida</taxon>
        <taxon>Spirurina</taxon>
        <taxon>Oxyuridomorpha</taxon>
        <taxon>Oxyuroidea</taxon>
        <taxon>Oxyuridae</taxon>
        <taxon>Enterobius</taxon>
    </lineage>
</organism>
<dbReference type="OrthoDB" id="79687at2759"/>
<reference evidence="1 2" key="2">
    <citation type="submission" date="2018-10" db="EMBL/GenBank/DDBJ databases">
        <authorList>
            <consortium name="Pathogen Informatics"/>
        </authorList>
    </citation>
    <scope>NUCLEOTIDE SEQUENCE [LARGE SCALE GENOMIC DNA]</scope>
</reference>
<evidence type="ECO:0000313" key="1">
    <source>
        <dbReference type="EMBL" id="VDD87670.1"/>
    </source>
</evidence>
<sequence length="315" mass="34123">MVSDQIIPALSKINNKEPGILMAILGKWKFCGSRHFVARKNPDSERLRIHVEKEQRQRLQQLTASQEEQRQMPDFAEIITRNEGRLTLEDKKRLAAEQEQNLRLRNQSPIVQSCGTKKLDPLSSSSHSASNSALDSMFAFEPNSDGFGSNGILTPSGKSLRVASTKSAVDISEFLPSSSASLSRTAILNTPCTTSASIVFPATSAFMEPQSSQKLLNSEVSFNSRGNIGLPQPPKSANPIIRNLSQNVKALNLPANSANSAPSKKPDLSAFDNLFTFPSPISNLTSNNSVSATSKPAANTKVESLQKDPFADLLG</sequence>
<proteinExistence type="predicted"/>
<evidence type="ECO:0000313" key="2">
    <source>
        <dbReference type="Proteomes" id="UP000274131"/>
    </source>
</evidence>
<reference evidence="3" key="1">
    <citation type="submission" date="2017-02" db="UniProtKB">
        <authorList>
            <consortium name="WormBaseParasite"/>
        </authorList>
    </citation>
    <scope>IDENTIFICATION</scope>
</reference>
<dbReference type="EMBL" id="UXUI01007453">
    <property type="protein sequence ID" value="VDD87670.1"/>
    <property type="molecule type" value="Genomic_DNA"/>
</dbReference>
<protein>
    <submittedName>
        <fullName evidence="1 3">Uncharacterized protein</fullName>
    </submittedName>
</protein>
<evidence type="ECO:0000313" key="3">
    <source>
        <dbReference type="WBParaSite" id="EVEC_0000310501-mRNA-1"/>
    </source>
</evidence>
<keyword evidence="2" id="KW-1185">Reference proteome</keyword>
<accession>A0A0N4UZP3</accession>
<name>A0A0N4UZP3_ENTVE</name>
<dbReference type="AlphaFoldDB" id="A0A0N4UZP3"/>